<evidence type="ECO:0000256" key="8">
    <source>
        <dbReference type="ARBA" id="ARBA00023242"/>
    </source>
</evidence>
<gene>
    <name evidence="13" type="ORF">OnM2_000026</name>
</gene>
<sequence>RKFQDPECEPQEASRHPMADRLTQLQDALDQVQFRPTSVEKKPQKLAPTDIVRQESNNEVDQKQNQSHVDSLPDDVFRAAQLELARDLIIKEQQIEALISVLPGLENSEKDQEDTLRQLDAELKGLESKRNQAFIEKQNLIKQLDEIITSIKRP</sequence>
<organism evidence="13 14">
    <name type="scientific">Erysiphe neolycopersici</name>
    <dbReference type="NCBI Taxonomy" id="212602"/>
    <lineage>
        <taxon>Eukaryota</taxon>
        <taxon>Fungi</taxon>
        <taxon>Dikarya</taxon>
        <taxon>Ascomycota</taxon>
        <taxon>Pezizomycotina</taxon>
        <taxon>Leotiomycetes</taxon>
        <taxon>Erysiphales</taxon>
        <taxon>Erysiphaceae</taxon>
        <taxon>Erysiphe</taxon>
    </lineage>
</organism>
<evidence type="ECO:0000256" key="3">
    <source>
        <dbReference type="ARBA" id="ARBA00011837"/>
    </source>
</evidence>
<dbReference type="STRING" id="212602.A0A420I8L2"/>
<dbReference type="InterPro" id="IPR021384">
    <property type="entry name" value="Mediator_Med21"/>
</dbReference>
<dbReference type="AlphaFoldDB" id="A0A420I8L2"/>
<dbReference type="Pfam" id="PF11221">
    <property type="entry name" value="Med21"/>
    <property type="match status" value="1"/>
</dbReference>
<comment type="subunit">
    <text evidence="3 10">Component of the Mediator complex.</text>
</comment>
<evidence type="ECO:0000313" key="13">
    <source>
        <dbReference type="EMBL" id="RKF65982.1"/>
    </source>
</evidence>
<dbReference type="SUPFAM" id="SSF140718">
    <property type="entry name" value="Mediator hinge subcomplex-like"/>
    <property type="match status" value="1"/>
</dbReference>
<keyword evidence="14" id="KW-1185">Reference proteome</keyword>
<accession>A0A420I8L2</accession>
<proteinExistence type="inferred from homology"/>
<evidence type="ECO:0000256" key="2">
    <source>
        <dbReference type="ARBA" id="ARBA00005770"/>
    </source>
</evidence>
<keyword evidence="5 10" id="KW-0805">Transcription regulation</keyword>
<evidence type="ECO:0000256" key="9">
    <source>
        <dbReference type="ARBA" id="ARBA00025687"/>
    </source>
</evidence>
<dbReference type="Proteomes" id="UP000286134">
    <property type="component" value="Unassembled WGS sequence"/>
</dbReference>
<dbReference type="EMBL" id="MCFK01000064">
    <property type="protein sequence ID" value="RKF65982.1"/>
    <property type="molecule type" value="Genomic_DNA"/>
</dbReference>
<comment type="subcellular location">
    <subcellularLocation>
        <location evidence="1 10">Nucleus</location>
    </subcellularLocation>
</comment>
<keyword evidence="6 10" id="KW-0010">Activator</keyword>
<keyword evidence="11" id="KW-0175">Coiled coil</keyword>
<keyword evidence="7 10" id="KW-0804">Transcription</keyword>
<evidence type="ECO:0000256" key="5">
    <source>
        <dbReference type="ARBA" id="ARBA00023015"/>
    </source>
</evidence>
<dbReference type="PANTHER" id="PTHR13381:SF0">
    <property type="entry name" value="MEDIATOR OF RNA POLYMERASE II TRANSCRIPTION SUBUNIT 21"/>
    <property type="match status" value="1"/>
</dbReference>
<feature type="compositionally biased region" description="Polar residues" evidence="12">
    <location>
        <begin position="54"/>
        <end position="69"/>
    </location>
</feature>
<feature type="non-terminal residue" evidence="13">
    <location>
        <position position="1"/>
    </location>
</feature>
<dbReference type="PANTHER" id="PTHR13381">
    <property type="entry name" value="RNA POLYMERASE II HOLOENZYME COMPONENT SRB7"/>
    <property type="match status" value="1"/>
</dbReference>
<dbReference type="Gene3D" id="6.10.280.10">
    <property type="entry name" value="Mediator complex, subunit Med21"/>
    <property type="match status" value="1"/>
</dbReference>
<dbReference type="InterPro" id="IPR037212">
    <property type="entry name" value="Med7/Med21-like"/>
</dbReference>
<feature type="coiled-coil region" evidence="11">
    <location>
        <begin position="109"/>
        <end position="143"/>
    </location>
</feature>
<comment type="similarity">
    <text evidence="2 10">Belongs to the Mediator complex subunit 21 family.</text>
</comment>
<dbReference type="GO" id="GO:0006357">
    <property type="term" value="P:regulation of transcription by RNA polymerase II"/>
    <property type="evidence" value="ECO:0007669"/>
    <property type="project" value="TreeGrafter"/>
</dbReference>
<keyword evidence="8 10" id="KW-0539">Nucleus</keyword>
<comment type="function">
    <text evidence="9 10">Component of the Mediator complex, a coactivator involved in the regulated transcription of nearly all RNA polymerase II-dependent genes. Mediator functions as a bridge to convey information from gene-specific regulatory proteins to the basal RNA polymerase II transcription machinery. Mediator is recruited to promoters by direct interactions with regulatory proteins and serves as a scaffold for the assembly of a functional preinitiation complex with RNA polymerase II and the general transcription factors.</text>
</comment>
<evidence type="ECO:0000256" key="7">
    <source>
        <dbReference type="ARBA" id="ARBA00023163"/>
    </source>
</evidence>
<reference evidence="13 14" key="1">
    <citation type="journal article" date="2018" name="BMC Genomics">
        <title>Comparative genome analyses reveal sequence features reflecting distinct modes of host-adaptation between dicot and monocot powdery mildew.</title>
        <authorList>
            <person name="Wu Y."/>
            <person name="Ma X."/>
            <person name="Pan Z."/>
            <person name="Kale S.D."/>
            <person name="Song Y."/>
            <person name="King H."/>
            <person name="Zhang Q."/>
            <person name="Presley C."/>
            <person name="Deng X."/>
            <person name="Wei C.I."/>
            <person name="Xiao S."/>
        </authorList>
    </citation>
    <scope>NUCLEOTIDE SEQUENCE [LARGE SCALE GENOMIC DNA]</scope>
    <source>
        <strain evidence="13">UMSG2</strain>
    </source>
</reference>
<comment type="caution">
    <text evidence="13">The sequence shown here is derived from an EMBL/GenBank/DDBJ whole genome shotgun (WGS) entry which is preliminary data.</text>
</comment>
<name>A0A420I8L2_9PEZI</name>
<evidence type="ECO:0000256" key="6">
    <source>
        <dbReference type="ARBA" id="ARBA00023159"/>
    </source>
</evidence>
<feature type="region of interest" description="Disordered" evidence="12">
    <location>
        <begin position="35"/>
        <end position="72"/>
    </location>
</feature>
<evidence type="ECO:0000256" key="11">
    <source>
        <dbReference type="SAM" id="Coils"/>
    </source>
</evidence>
<protein>
    <recommendedName>
        <fullName evidence="4 10">Mediator of RNA polymerase II transcription subunit 21</fullName>
    </recommendedName>
</protein>
<evidence type="ECO:0000313" key="14">
    <source>
        <dbReference type="Proteomes" id="UP000286134"/>
    </source>
</evidence>
<evidence type="ECO:0000256" key="10">
    <source>
        <dbReference type="RuleBase" id="RU366036"/>
    </source>
</evidence>
<evidence type="ECO:0000256" key="12">
    <source>
        <dbReference type="SAM" id="MobiDB-lite"/>
    </source>
</evidence>
<dbReference type="OrthoDB" id="526653at2759"/>
<evidence type="ECO:0000256" key="1">
    <source>
        <dbReference type="ARBA" id="ARBA00004123"/>
    </source>
</evidence>
<dbReference type="GO" id="GO:0016592">
    <property type="term" value="C:mediator complex"/>
    <property type="evidence" value="ECO:0007669"/>
    <property type="project" value="UniProtKB-UniRule"/>
</dbReference>
<evidence type="ECO:0000256" key="4">
    <source>
        <dbReference type="ARBA" id="ARBA00019691"/>
    </source>
</evidence>
<dbReference type="GO" id="GO:0003712">
    <property type="term" value="F:transcription coregulator activity"/>
    <property type="evidence" value="ECO:0007669"/>
    <property type="project" value="TreeGrafter"/>
</dbReference>